<dbReference type="NCBIfam" id="NF009435">
    <property type="entry name" value="PRK12794.1"/>
    <property type="match status" value="1"/>
</dbReference>
<dbReference type="GO" id="GO:0044781">
    <property type="term" value="P:bacterial-type flagellum organization"/>
    <property type="evidence" value="ECO:0007669"/>
    <property type="project" value="InterPro"/>
</dbReference>
<dbReference type="RefSeq" id="WP_158766660.1">
    <property type="nucleotide sequence ID" value="NZ_CP047045.1"/>
</dbReference>
<accession>A0A6I6MNX1</accession>
<dbReference type="Pfam" id="PF07309">
    <property type="entry name" value="FlaF"/>
    <property type="match status" value="1"/>
</dbReference>
<dbReference type="EMBL" id="CP047045">
    <property type="protein sequence ID" value="QGZ95831.1"/>
    <property type="molecule type" value="Genomic_DNA"/>
</dbReference>
<evidence type="ECO:0000313" key="1">
    <source>
        <dbReference type="EMBL" id="QGZ95831.1"/>
    </source>
</evidence>
<reference evidence="2" key="1">
    <citation type="submission" date="2019-12" db="EMBL/GenBank/DDBJ databases">
        <title>Complete genome of Terracaulis silvestris 0127_4.</title>
        <authorList>
            <person name="Vieira S."/>
            <person name="Riedel T."/>
            <person name="Sproer C."/>
            <person name="Pascual J."/>
            <person name="Boedeker C."/>
            <person name="Overmann J."/>
        </authorList>
    </citation>
    <scope>NUCLEOTIDE SEQUENCE [LARGE SCALE GENOMIC DNA]</scope>
    <source>
        <strain evidence="2">0127_4</strain>
    </source>
</reference>
<keyword evidence="1" id="KW-0966">Cell projection</keyword>
<dbReference type="InterPro" id="IPR010845">
    <property type="entry name" value="FlaF"/>
</dbReference>
<dbReference type="KEGG" id="tsv:DSM104635_02683"/>
<gene>
    <name evidence="1" type="ORF">DSM104635_02683</name>
</gene>
<keyword evidence="2" id="KW-1185">Reference proteome</keyword>
<organism evidence="1 2">
    <name type="scientific">Terricaulis silvestris</name>
    <dbReference type="NCBI Taxonomy" id="2686094"/>
    <lineage>
        <taxon>Bacteria</taxon>
        <taxon>Pseudomonadati</taxon>
        <taxon>Pseudomonadota</taxon>
        <taxon>Alphaproteobacteria</taxon>
        <taxon>Caulobacterales</taxon>
        <taxon>Caulobacteraceae</taxon>
        <taxon>Terricaulis</taxon>
    </lineage>
</organism>
<dbReference type="AlphaFoldDB" id="A0A6I6MNX1"/>
<dbReference type="Proteomes" id="UP000431269">
    <property type="component" value="Chromosome"/>
</dbReference>
<proteinExistence type="predicted"/>
<keyword evidence="1" id="KW-0969">Cilium</keyword>
<protein>
    <submittedName>
        <fullName evidence="1">Flagellar biosynthesis regulatory protein FlaF</fullName>
    </submittedName>
</protein>
<name>A0A6I6MNX1_9CAUL</name>
<keyword evidence="1" id="KW-0282">Flagellum</keyword>
<sequence length="115" mass="12745">MSIKAYQRAATQAENPRELEYRAFGQVTAALLRVKEDAASTPVVAEAIEANRRLWNVFSADCAVPENQLPLALRGQIISLAMWVARYSGEVLRDGADVEPLIDINRTMMEGLLAR</sequence>
<evidence type="ECO:0000313" key="2">
    <source>
        <dbReference type="Proteomes" id="UP000431269"/>
    </source>
</evidence>